<dbReference type="AlphaFoldDB" id="A0A5J9SD24"/>
<comment type="caution">
    <text evidence="2">The sequence shown here is derived from an EMBL/GenBank/DDBJ whole genome shotgun (WGS) entry which is preliminary data.</text>
</comment>
<gene>
    <name evidence="2" type="ORF">EJB05_58009</name>
</gene>
<feature type="region of interest" description="Disordered" evidence="1">
    <location>
        <begin position="119"/>
        <end position="140"/>
    </location>
</feature>
<name>A0A5J9SD24_9POAL</name>
<dbReference type="Gramene" id="TVT96768">
    <property type="protein sequence ID" value="TVT96768"/>
    <property type="gene ID" value="EJB05_58009"/>
</dbReference>
<dbReference type="Proteomes" id="UP000324897">
    <property type="component" value="Unassembled WGS sequence"/>
</dbReference>
<dbReference type="OrthoDB" id="687234at2759"/>
<reference evidence="2 3" key="1">
    <citation type="journal article" date="2019" name="Sci. Rep.">
        <title>A high-quality genome of Eragrostis curvula grass provides insights into Poaceae evolution and supports new strategies to enhance forage quality.</title>
        <authorList>
            <person name="Carballo J."/>
            <person name="Santos B.A.C.M."/>
            <person name="Zappacosta D."/>
            <person name="Garbus I."/>
            <person name="Selva J.P."/>
            <person name="Gallo C.A."/>
            <person name="Diaz A."/>
            <person name="Albertini E."/>
            <person name="Caccamo M."/>
            <person name="Echenique V."/>
        </authorList>
    </citation>
    <scope>NUCLEOTIDE SEQUENCE [LARGE SCALE GENOMIC DNA]</scope>
    <source>
        <strain evidence="3">cv. Victoria</strain>
        <tissue evidence="2">Leaf</tissue>
    </source>
</reference>
<dbReference type="PANTHER" id="PTHR35166">
    <property type="entry name" value="OS05G0193700 PROTEIN-RELATED"/>
    <property type="match status" value="1"/>
</dbReference>
<feature type="region of interest" description="Disordered" evidence="1">
    <location>
        <begin position="1"/>
        <end position="45"/>
    </location>
</feature>
<evidence type="ECO:0000256" key="1">
    <source>
        <dbReference type="SAM" id="MobiDB-lite"/>
    </source>
</evidence>
<organism evidence="2 3">
    <name type="scientific">Eragrostis curvula</name>
    <name type="common">weeping love grass</name>
    <dbReference type="NCBI Taxonomy" id="38414"/>
    <lineage>
        <taxon>Eukaryota</taxon>
        <taxon>Viridiplantae</taxon>
        <taxon>Streptophyta</taxon>
        <taxon>Embryophyta</taxon>
        <taxon>Tracheophyta</taxon>
        <taxon>Spermatophyta</taxon>
        <taxon>Magnoliopsida</taxon>
        <taxon>Liliopsida</taxon>
        <taxon>Poales</taxon>
        <taxon>Poaceae</taxon>
        <taxon>PACMAD clade</taxon>
        <taxon>Chloridoideae</taxon>
        <taxon>Eragrostideae</taxon>
        <taxon>Eragrostidinae</taxon>
        <taxon>Eragrostis</taxon>
    </lineage>
</organism>
<evidence type="ECO:0000313" key="3">
    <source>
        <dbReference type="Proteomes" id="UP000324897"/>
    </source>
</evidence>
<dbReference type="EMBL" id="RWGY01001130">
    <property type="protein sequence ID" value="TVT96768.1"/>
    <property type="molecule type" value="Genomic_DNA"/>
</dbReference>
<sequence length="140" mass="15895">MTGGEVRRAIESASSATDEVKPLPVPRRYAELKRNNPELTPRPGEEVDDAKRRLYVVAKGFFNMEERFPKLQDWVREQLEANGMVEIDDVWAKRKADAQAIVDREWPKIEAMIQSIRLLHNGGQGDEQSDDSDSDVSSPD</sequence>
<dbReference type="PANTHER" id="PTHR35166:SF20">
    <property type="entry name" value="EXPRESSED PROTEIN"/>
    <property type="match status" value="1"/>
</dbReference>
<proteinExistence type="predicted"/>
<protein>
    <submittedName>
        <fullName evidence="2">Uncharacterized protein</fullName>
    </submittedName>
</protein>
<feature type="non-terminal residue" evidence="2">
    <location>
        <position position="1"/>
    </location>
</feature>
<accession>A0A5J9SD24</accession>
<keyword evidence="3" id="KW-1185">Reference proteome</keyword>
<evidence type="ECO:0000313" key="2">
    <source>
        <dbReference type="EMBL" id="TVT96768.1"/>
    </source>
</evidence>
<feature type="compositionally biased region" description="Basic and acidic residues" evidence="1">
    <location>
        <begin position="1"/>
        <end position="10"/>
    </location>
</feature>